<comment type="function">
    <text evidence="8">Claudins function as major constituents of the tight junction complexes that regulate the permeability of epithelia.</text>
</comment>
<dbReference type="PRINTS" id="PR01385">
    <property type="entry name" value="CLAUDIN14"/>
</dbReference>
<evidence type="ECO:0000313" key="10">
    <source>
        <dbReference type="Proteomes" id="UP000534426"/>
    </source>
</evidence>
<dbReference type="AlphaFoldDB" id="A0A7K4L6C7"/>
<comment type="subcellular location">
    <subcellularLocation>
        <location evidence="8">Cell junction</location>
        <location evidence="8">Tight junction</location>
    </subcellularLocation>
    <subcellularLocation>
        <location evidence="8">Cell membrane</location>
        <topology evidence="8">Multi-pass membrane protein</topology>
    </subcellularLocation>
</comment>
<dbReference type="Gene3D" id="1.20.140.150">
    <property type="match status" value="1"/>
</dbReference>
<proteinExistence type="inferred from homology"/>
<comment type="caution">
    <text evidence="9">The sequence shown here is derived from an EMBL/GenBank/DDBJ whole genome shotgun (WGS) entry which is preliminary data.</text>
</comment>
<feature type="non-terminal residue" evidence="9">
    <location>
        <position position="1"/>
    </location>
</feature>
<feature type="transmembrane region" description="Helical" evidence="8">
    <location>
        <begin position="117"/>
        <end position="143"/>
    </location>
</feature>
<evidence type="ECO:0000256" key="2">
    <source>
        <dbReference type="ARBA" id="ARBA00022427"/>
    </source>
</evidence>
<dbReference type="GO" id="GO:0005923">
    <property type="term" value="C:bicellular tight junction"/>
    <property type="evidence" value="ECO:0007669"/>
    <property type="project" value="UniProtKB-SubCell"/>
</dbReference>
<keyword evidence="3 8" id="KW-1003">Cell membrane</keyword>
<keyword evidence="4 8" id="KW-0812">Transmembrane</keyword>
<keyword evidence="7 8" id="KW-0472">Membrane</keyword>
<evidence type="ECO:0000256" key="8">
    <source>
        <dbReference type="RuleBase" id="RU060637"/>
    </source>
</evidence>
<organism evidence="9 10">
    <name type="scientific">Crypturellus undulatus</name>
    <dbReference type="NCBI Taxonomy" id="48396"/>
    <lineage>
        <taxon>Eukaryota</taxon>
        <taxon>Metazoa</taxon>
        <taxon>Chordata</taxon>
        <taxon>Craniata</taxon>
        <taxon>Vertebrata</taxon>
        <taxon>Euteleostomi</taxon>
        <taxon>Archelosauria</taxon>
        <taxon>Archosauria</taxon>
        <taxon>Dinosauria</taxon>
        <taxon>Saurischia</taxon>
        <taxon>Theropoda</taxon>
        <taxon>Coelurosauria</taxon>
        <taxon>Aves</taxon>
        <taxon>Palaeognathae</taxon>
        <taxon>Tinamiformes</taxon>
        <taxon>Tinamidae</taxon>
        <taxon>Crypturellus</taxon>
    </lineage>
</organism>
<dbReference type="FunFam" id="1.20.140.150:FF:000001">
    <property type="entry name" value="Claudin"/>
    <property type="match status" value="1"/>
</dbReference>
<comment type="caution">
    <text evidence="8">Lacks conserved residue(s) required for the propagation of feature annotation.</text>
</comment>
<accession>A0A7K4L6C7</accession>
<dbReference type="PROSITE" id="PS01346">
    <property type="entry name" value="CLAUDIN"/>
    <property type="match status" value="1"/>
</dbReference>
<sequence>MASMALQLLGFFLGLLGLLGTLVATLLPHWWRAARAGTTILTAVAYARGLWMECVWHSTGVYQCQGHRSELALPPDLRAARALVVASCALSALACALATVGMECTRCAAGTGAKRPAALAAGIAFALAGLLCLLPVAWTAANVVADFHSPTAPGGVKYDMGQAIYLGFAAAALSVLGGVLLCAA</sequence>
<evidence type="ECO:0000256" key="4">
    <source>
        <dbReference type="ARBA" id="ARBA00022692"/>
    </source>
</evidence>
<feature type="transmembrane region" description="Helical" evidence="8">
    <location>
        <begin position="163"/>
        <end position="183"/>
    </location>
</feature>
<dbReference type="InterPro" id="IPR017974">
    <property type="entry name" value="Claudin_CS"/>
</dbReference>
<feature type="non-terminal residue" evidence="9">
    <location>
        <position position="184"/>
    </location>
</feature>
<reference evidence="9 10" key="1">
    <citation type="submission" date="2019-09" db="EMBL/GenBank/DDBJ databases">
        <title>Bird 10,000 Genomes (B10K) Project - Family phase.</title>
        <authorList>
            <person name="Zhang G."/>
        </authorList>
    </citation>
    <scope>NUCLEOTIDE SEQUENCE [LARGE SCALE GENOMIC DNA]</scope>
    <source>
        <strain evidence="9">B10K-MSB-37135</strain>
        <tissue evidence="9">Heart</tissue>
    </source>
</reference>
<name>A0A7K4L6C7_9AVES</name>
<evidence type="ECO:0000256" key="6">
    <source>
        <dbReference type="ARBA" id="ARBA00022989"/>
    </source>
</evidence>
<dbReference type="PRINTS" id="PR01077">
    <property type="entry name" value="CLAUDIN"/>
</dbReference>
<dbReference type="GO" id="GO:0005198">
    <property type="term" value="F:structural molecule activity"/>
    <property type="evidence" value="ECO:0007669"/>
    <property type="project" value="InterPro"/>
</dbReference>
<dbReference type="Proteomes" id="UP000534426">
    <property type="component" value="Unassembled WGS sequence"/>
</dbReference>
<evidence type="ECO:0000256" key="7">
    <source>
        <dbReference type="ARBA" id="ARBA00023136"/>
    </source>
</evidence>
<evidence type="ECO:0000256" key="1">
    <source>
        <dbReference type="ARBA" id="ARBA00008295"/>
    </source>
</evidence>
<dbReference type="InterPro" id="IPR006187">
    <property type="entry name" value="Claudin"/>
</dbReference>
<evidence type="ECO:0000313" key="9">
    <source>
        <dbReference type="EMBL" id="NWI99486.1"/>
    </source>
</evidence>
<evidence type="ECO:0000256" key="3">
    <source>
        <dbReference type="ARBA" id="ARBA00022475"/>
    </source>
</evidence>
<keyword evidence="6 8" id="KW-1133">Transmembrane helix</keyword>
<keyword evidence="2 8" id="KW-0796">Tight junction</keyword>
<dbReference type="GO" id="GO:0005886">
    <property type="term" value="C:plasma membrane"/>
    <property type="evidence" value="ECO:0007669"/>
    <property type="project" value="UniProtKB-SubCell"/>
</dbReference>
<dbReference type="InterPro" id="IPR004031">
    <property type="entry name" value="PMP22/EMP/MP20/Claudin"/>
</dbReference>
<feature type="transmembrane region" description="Helical" evidence="8">
    <location>
        <begin position="82"/>
        <end position="105"/>
    </location>
</feature>
<gene>
    <name evidence="9" type="primary">Cldn14</name>
    <name evidence="9" type="ORF">CRYUND_R00465</name>
</gene>
<keyword evidence="10" id="KW-1185">Reference proteome</keyword>
<dbReference type="EMBL" id="VWPW01002673">
    <property type="protein sequence ID" value="NWI99486.1"/>
    <property type="molecule type" value="Genomic_DNA"/>
</dbReference>
<comment type="similarity">
    <text evidence="1 8">Belongs to the claudin family.</text>
</comment>
<evidence type="ECO:0000256" key="5">
    <source>
        <dbReference type="ARBA" id="ARBA00022949"/>
    </source>
</evidence>
<dbReference type="Pfam" id="PF00822">
    <property type="entry name" value="PMP22_Claudin"/>
    <property type="match status" value="1"/>
</dbReference>
<dbReference type="PANTHER" id="PTHR12002">
    <property type="entry name" value="CLAUDIN"/>
    <property type="match status" value="1"/>
</dbReference>
<keyword evidence="5 8" id="KW-0965">Cell junction</keyword>
<protein>
    <recommendedName>
        <fullName evidence="8">Claudin</fullName>
    </recommendedName>
</protein>